<dbReference type="Pfam" id="PF00072">
    <property type="entry name" value="Response_reg"/>
    <property type="match status" value="1"/>
</dbReference>
<dbReference type="OrthoDB" id="7187989at2"/>
<dbReference type="Proteomes" id="UP000053199">
    <property type="component" value="Unassembled WGS sequence"/>
</dbReference>
<evidence type="ECO:0000313" key="13">
    <source>
        <dbReference type="Proteomes" id="UP000053199"/>
    </source>
</evidence>
<dbReference type="CDD" id="cd19925">
    <property type="entry name" value="REC_citrate_TCS"/>
    <property type="match status" value="1"/>
</dbReference>
<dbReference type="PANTHER" id="PTHR45526:SF1">
    <property type="entry name" value="TRANSCRIPTIONAL REGULATORY PROTEIN DCUR-RELATED"/>
    <property type="match status" value="1"/>
</dbReference>
<evidence type="ECO:0000259" key="11">
    <source>
        <dbReference type="PROSITE" id="PS50110"/>
    </source>
</evidence>
<sequence length="227" mass="24942">MPIDVLVVDDDYMVASVHARFVNRVPGFNVVGAAHSGQEALRLVASLNPQLVLLDIYLPDMNGTAVLQKLREEARDVDVLVITADDDTDTIRKAFRGGVLHYILKPFDEETLRDRLLHYADAVHGPLANRGESDQQGIDRMFGAPQTAGPRTPKSITAQTVTLVKEILQRHPEGLSSAQCAELSGLSRVSARRYLQHLANTGQAAVTLRYATAGRPERLFRPTPLSQ</sequence>
<name>A0A0V8IS23_9MICC</name>
<dbReference type="EMBL" id="LNQM01000002">
    <property type="protein sequence ID" value="KSU77562.1"/>
    <property type="molecule type" value="Genomic_DNA"/>
</dbReference>
<evidence type="ECO:0000256" key="7">
    <source>
        <dbReference type="ARBA" id="ARBA00023159"/>
    </source>
</evidence>
<dbReference type="PIRSF" id="PIRSF006171">
    <property type="entry name" value="RR_citrat_malat"/>
    <property type="match status" value="1"/>
</dbReference>
<keyword evidence="4 9" id="KW-0902">Two-component regulatory system</keyword>
<evidence type="ECO:0000256" key="1">
    <source>
        <dbReference type="ARBA" id="ARBA00004496"/>
    </source>
</evidence>
<dbReference type="GO" id="GO:0000156">
    <property type="term" value="F:phosphorelay response regulator activity"/>
    <property type="evidence" value="ECO:0007669"/>
    <property type="project" value="TreeGrafter"/>
</dbReference>
<dbReference type="AlphaFoldDB" id="A0A0V8IS23"/>
<dbReference type="GO" id="GO:0005737">
    <property type="term" value="C:cytoplasm"/>
    <property type="evidence" value="ECO:0007669"/>
    <property type="project" value="UniProtKB-SubCell"/>
</dbReference>
<dbReference type="RefSeq" id="WP_058267155.1">
    <property type="nucleotide sequence ID" value="NZ_FMAZ01000002.1"/>
</dbReference>
<evidence type="ECO:0000256" key="2">
    <source>
        <dbReference type="ARBA" id="ARBA00022490"/>
    </source>
</evidence>
<dbReference type="InterPro" id="IPR011006">
    <property type="entry name" value="CheY-like_superfamily"/>
</dbReference>
<feature type="domain" description="Response regulatory" evidence="11">
    <location>
        <begin position="4"/>
        <end position="120"/>
    </location>
</feature>
<evidence type="ECO:0000256" key="9">
    <source>
        <dbReference type="PIRNR" id="PIRNR006171"/>
    </source>
</evidence>
<keyword evidence="6 9" id="KW-0238">DNA-binding</keyword>
<dbReference type="InterPro" id="IPR005471">
    <property type="entry name" value="Tscrpt_reg_IclR_N"/>
</dbReference>
<gene>
    <name evidence="12" type="ORF">AS031_05640</name>
</gene>
<dbReference type="SUPFAM" id="SSF52172">
    <property type="entry name" value="CheY-like"/>
    <property type="match status" value="1"/>
</dbReference>
<evidence type="ECO:0000313" key="12">
    <source>
        <dbReference type="EMBL" id="KSU77562.1"/>
    </source>
</evidence>
<reference evidence="12 13" key="1">
    <citation type="journal article" date="2014" name="Arch. Microbiol.">
        <title>Arthrobacter enclensis sp. nov., isolated from sediment sample.</title>
        <authorList>
            <person name="Dastager S.G."/>
            <person name="Liu Q."/>
            <person name="Tang S.K."/>
            <person name="Krishnamurthi S."/>
            <person name="Lee J.C."/>
            <person name="Li W.J."/>
        </authorList>
    </citation>
    <scope>NUCLEOTIDE SEQUENCE [LARGE SCALE GENOMIC DNA]</scope>
    <source>
        <strain evidence="12 13">NIO-1008</strain>
    </source>
</reference>
<dbReference type="GO" id="GO:0003677">
    <property type="term" value="F:DNA binding"/>
    <property type="evidence" value="ECO:0007669"/>
    <property type="project" value="UniProtKB-KW"/>
</dbReference>
<comment type="subcellular location">
    <subcellularLocation>
        <location evidence="1 9">Cytoplasm</location>
    </subcellularLocation>
</comment>
<keyword evidence="8 9" id="KW-0804">Transcription</keyword>
<organism evidence="12 13">
    <name type="scientific">Pseudarthrobacter enclensis</name>
    <dbReference type="NCBI Taxonomy" id="993070"/>
    <lineage>
        <taxon>Bacteria</taxon>
        <taxon>Bacillati</taxon>
        <taxon>Actinomycetota</taxon>
        <taxon>Actinomycetes</taxon>
        <taxon>Micrococcales</taxon>
        <taxon>Micrococcaceae</taxon>
        <taxon>Pseudarthrobacter</taxon>
    </lineage>
</organism>
<accession>A0A0V8IS23</accession>
<evidence type="ECO:0000256" key="8">
    <source>
        <dbReference type="ARBA" id="ARBA00023163"/>
    </source>
</evidence>
<comment type="caution">
    <text evidence="12">The sequence shown here is derived from an EMBL/GenBank/DDBJ whole genome shotgun (WGS) entry which is preliminary data.</text>
</comment>
<evidence type="ECO:0000256" key="4">
    <source>
        <dbReference type="ARBA" id="ARBA00023012"/>
    </source>
</evidence>
<evidence type="ECO:0000256" key="5">
    <source>
        <dbReference type="ARBA" id="ARBA00023015"/>
    </source>
</evidence>
<dbReference type="SMART" id="SM00448">
    <property type="entry name" value="REC"/>
    <property type="match status" value="1"/>
</dbReference>
<keyword evidence="5 9" id="KW-0805">Transcription regulation</keyword>
<dbReference type="PROSITE" id="PS50110">
    <property type="entry name" value="RESPONSE_REGULATORY"/>
    <property type="match status" value="1"/>
</dbReference>
<dbReference type="STRING" id="993070.AS031_05640"/>
<keyword evidence="2 9" id="KW-0963">Cytoplasm</keyword>
<keyword evidence="13" id="KW-1185">Reference proteome</keyword>
<feature type="modified residue" description="4-aspartylphosphate" evidence="10">
    <location>
        <position position="55"/>
    </location>
</feature>
<dbReference type="InterPro" id="IPR051271">
    <property type="entry name" value="2C-system_Tx_regulators"/>
</dbReference>
<evidence type="ECO:0000256" key="3">
    <source>
        <dbReference type="ARBA" id="ARBA00022553"/>
    </source>
</evidence>
<dbReference type="InterPro" id="IPR001789">
    <property type="entry name" value="Sig_transdc_resp-reg_receiver"/>
</dbReference>
<protein>
    <recommendedName>
        <fullName evidence="9">Transcriptional regulatory protein</fullName>
    </recommendedName>
</protein>
<dbReference type="Pfam" id="PF09339">
    <property type="entry name" value="HTH_IclR"/>
    <property type="match status" value="1"/>
</dbReference>
<dbReference type="Gene3D" id="3.40.50.2300">
    <property type="match status" value="1"/>
</dbReference>
<dbReference type="InterPro" id="IPR024187">
    <property type="entry name" value="Sig_transdc_resp-reg_cit/mal"/>
</dbReference>
<dbReference type="GO" id="GO:0003700">
    <property type="term" value="F:DNA-binding transcription factor activity"/>
    <property type="evidence" value="ECO:0007669"/>
    <property type="project" value="InterPro"/>
</dbReference>
<proteinExistence type="predicted"/>
<evidence type="ECO:0000256" key="10">
    <source>
        <dbReference type="PROSITE-ProRule" id="PRU00169"/>
    </source>
</evidence>
<keyword evidence="3 10" id="KW-0597">Phosphoprotein</keyword>
<evidence type="ECO:0000256" key="6">
    <source>
        <dbReference type="ARBA" id="ARBA00023125"/>
    </source>
</evidence>
<keyword evidence="7 9" id="KW-0010">Activator</keyword>
<dbReference type="PANTHER" id="PTHR45526">
    <property type="entry name" value="TRANSCRIPTIONAL REGULATORY PROTEIN DPIA"/>
    <property type="match status" value="1"/>
</dbReference>